<sequence>MNDPIKLALIYGSTREGRFCDRVATWAANEIWSRNDFLLDLIDPAELDLPARHGPSDDPALAELRKRLGNADAFIVVTPEYNHGYPAPLKFLIDSAHREWQAKPVAFVSYGGISGGLRAVEQLRLVFAELHAVTIRDCVSFANPWHRFDADGRLIDADDARSAMATMASRLRWWAFVLREARRAAPYGEMAA</sequence>
<dbReference type="GO" id="GO:0010181">
    <property type="term" value="F:FMN binding"/>
    <property type="evidence" value="ECO:0007669"/>
    <property type="project" value="TreeGrafter"/>
</dbReference>
<dbReference type="InterPro" id="IPR005025">
    <property type="entry name" value="FMN_Rdtase-like_dom"/>
</dbReference>
<dbReference type="GO" id="GO:0005829">
    <property type="term" value="C:cytosol"/>
    <property type="evidence" value="ECO:0007669"/>
    <property type="project" value="TreeGrafter"/>
</dbReference>
<dbReference type="InterPro" id="IPR029039">
    <property type="entry name" value="Flavoprotein-like_sf"/>
</dbReference>
<dbReference type="OrthoDB" id="9812295at2"/>
<feature type="domain" description="NADPH-dependent FMN reductase-like" evidence="1">
    <location>
        <begin position="6"/>
        <end position="143"/>
    </location>
</feature>
<protein>
    <submittedName>
        <fullName evidence="2">Putative flavoprotein</fullName>
    </submittedName>
</protein>
<dbReference type="RefSeq" id="WP_009492093.1">
    <property type="nucleotide sequence ID" value="NZ_CP141049.1"/>
</dbReference>
<evidence type="ECO:0000313" key="3">
    <source>
        <dbReference type="Proteomes" id="UP000003947"/>
    </source>
</evidence>
<dbReference type="Proteomes" id="UP000003947">
    <property type="component" value="Unassembled WGS sequence"/>
</dbReference>
<evidence type="ECO:0000313" key="2">
    <source>
        <dbReference type="EMBL" id="EIM26275.1"/>
    </source>
</evidence>
<dbReference type="Gene3D" id="3.40.50.360">
    <property type="match status" value="1"/>
</dbReference>
<dbReference type="eggNOG" id="COG0431">
    <property type="taxonomic scope" value="Bacteria"/>
</dbReference>
<dbReference type="PANTHER" id="PTHR30543">
    <property type="entry name" value="CHROMATE REDUCTASE"/>
    <property type="match status" value="1"/>
</dbReference>
<dbReference type="PATRIC" id="fig|864069.3.peg.3055"/>
<proteinExistence type="predicted"/>
<dbReference type="GO" id="GO:0016491">
    <property type="term" value="F:oxidoreductase activity"/>
    <property type="evidence" value="ECO:0007669"/>
    <property type="project" value="InterPro"/>
</dbReference>
<keyword evidence="3" id="KW-1185">Reference proteome</keyword>
<dbReference type="Pfam" id="PF03358">
    <property type="entry name" value="FMN_red"/>
    <property type="match status" value="1"/>
</dbReference>
<dbReference type="PANTHER" id="PTHR30543:SF21">
    <property type="entry name" value="NAD(P)H-DEPENDENT FMN REDUCTASE LOT6"/>
    <property type="match status" value="1"/>
</dbReference>
<name>I4YQN3_9HYPH</name>
<evidence type="ECO:0000259" key="1">
    <source>
        <dbReference type="Pfam" id="PF03358"/>
    </source>
</evidence>
<reference evidence="2 3" key="1">
    <citation type="submission" date="2012-02" db="EMBL/GenBank/DDBJ databases">
        <title>Improved High-Quality Draft sequence of Microvirga sp. WSM3557.</title>
        <authorList>
            <consortium name="US DOE Joint Genome Institute"/>
            <person name="Lucas S."/>
            <person name="Han J."/>
            <person name="Lapidus A."/>
            <person name="Cheng J.-F."/>
            <person name="Goodwin L."/>
            <person name="Pitluck S."/>
            <person name="Peters L."/>
            <person name="Zhang X."/>
            <person name="Detter J.C."/>
            <person name="Han C."/>
            <person name="Tapia R."/>
            <person name="Land M."/>
            <person name="Hauser L."/>
            <person name="Kyrpides N."/>
            <person name="Ivanova N."/>
            <person name="Pagani I."/>
            <person name="Brau L."/>
            <person name="Yates R."/>
            <person name="O'Hara G."/>
            <person name="Rui T."/>
            <person name="Howieson J."/>
            <person name="Reeve W."/>
            <person name="Woyke T."/>
        </authorList>
    </citation>
    <scope>NUCLEOTIDE SEQUENCE [LARGE SCALE GENOMIC DNA]</scope>
    <source>
        <strain evidence="2 3">WSM3557</strain>
    </source>
</reference>
<gene>
    <name evidence="2" type="ORF">MicloDRAFT_00028240</name>
</gene>
<organism evidence="2 3">
    <name type="scientific">Microvirga lotononidis</name>
    <dbReference type="NCBI Taxonomy" id="864069"/>
    <lineage>
        <taxon>Bacteria</taxon>
        <taxon>Pseudomonadati</taxon>
        <taxon>Pseudomonadota</taxon>
        <taxon>Alphaproteobacteria</taxon>
        <taxon>Hyphomicrobiales</taxon>
        <taxon>Methylobacteriaceae</taxon>
        <taxon>Microvirga</taxon>
    </lineage>
</organism>
<dbReference type="SUPFAM" id="SSF52218">
    <property type="entry name" value="Flavoproteins"/>
    <property type="match status" value="1"/>
</dbReference>
<accession>I4YQN3</accession>
<dbReference type="InterPro" id="IPR050712">
    <property type="entry name" value="NAD(P)H-dep_reductase"/>
</dbReference>
<dbReference type="STRING" id="864069.MicloDRAFT_00028240"/>
<dbReference type="HOGENOM" id="CLU_055322_2_2_5"/>
<dbReference type="EMBL" id="JH660645">
    <property type="protein sequence ID" value="EIM26275.1"/>
    <property type="molecule type" value="Genomic_DNA"/>
</dbReference>
<dbReference type="AlphaFoldDB" id="I4YQN3"/>